<gene>
    <name evidence="9" type="ORF">JI435_087030</name>
</gene>
<dbReference type="Pfam" id="PF20684">
    <property type="entry name" value="Fung_rhodopsin"/>
    <property type="match status" value="1"/>
</dbReference>
<comment type="subcellular location">
    <subcellularLocation>
        <location evidence="1">Membrane</location>
        <topology evidence="1">Multi-pass membrane protein</topology>
    </subcellularLocation>
</comment>
<evidence type="ECO:0000256" key="7">
    <source>
        <dbReference type="SAM" id="Phobius"/>
    </source>
</evidence>
<evidence type="ECO:0000313" key="9">
    <source>
        <dbReference type="EMBL" id="QRC97519.1"/>
    </source>
</evidence>
<dbReference type="OrthoDB" id="3923077at2759"/>
<dbReference type="Proteomes" id="UP000663193">
    <property type="component" value="Chromosome 7"/>
</dbReference>
<evidence type="ECO:0000259" key="8">
    <source>
        <dbReference type="Pfam" id="PF20684"/>
    </source>
</evidence>
<dbReference type="PANTHER" id="PTHR33048:SF96">
    <property type="entry name" value="INTEGRAL MEMBRANE PROTEIN"/>
    <property type="match status" value="1"/>
</dbReference>
<evidence type="ECO:0000256" key="1">
    <source>
        <dbReference type="ARBA" id="ARBA00004141"/>
    </source>
</evidence>
<dbReference type="AlphaFoldDB" id="A0A7U2F6N5"/>
<name>A0A7U2F6N5_PHANO</name>
<feature type="transmembrane region" description="Helical" evidence="7">
    <location>
        <begin position="162"/>
        <end position="190"/>
    </location>
</feature>
<protein>
    <recommendedName>
        <fullName evidence="8">Rhodopsin domain-containing protein</fullName>
    </recommendedName>
</protein>
<accession>A0A7U2F6N5</accession>
<keyword evidence="3 7" id="KW-1133">Transmembrane helix</keyword>
<evidence type="ECO:0000256" key="5">
    <source>
        <dbReference type="ARBA" id="ARBA00038359"/>
    </source>
</evidence>
<feature type="domain" description="Rhodopsin" evidence="8">
    <location>
        <begin position="27"/>
        <end position="265"/>
    </location>
</feature>
<feature type="region of interest" description="Disordered" evidence="6">
    <location>
        <begin position="273"/>
        <end position="306"/>
    </location>
</feature>
<keyword evidence="2 7" id="KW-0812">Transmembrane</keyword>
<comment type="similarity">
    <text evidence="5">Belongs to the SAT4 family.</text>
</comment>
<evidence type="ECO:0000313" key="10">
    <source>
        <dbReference type="Proteomes" id="UP000663193"/>
    </source>
</evidence>
<keyword evidence="4 7" id="KW-0472">Membrane</keyword>
<feature type="transmembrane region" description="Helical" evidence="7">
    <location>
        <begin position="43"/>
        <end position="66"/>
    </location>
</feature>
<organism evidence="9 10">
    <name type="scientific">Phaeosphaeria nodorum (strain SN15 / ATCC MYA-4574 / FGSC 10173)</name>
    <name type="common">Glume blotch fungus</name>
    <name type="synonym">Parastagonospora nodorum</name>
    <dbReference type="NCBI Taxonomy" id="321614"/>
    <lineage>
        <taxon>Eukaryota</taxon>
        <taxon>Fungi</taxon>
        <taxon>Dikarya</taxon>
        <taxon>Ascomycota</taxon>
        <taxon>Pezizomycotina</taxon>
        <taxon>Dothideomycetes</taxon>
        <taxon>Pleosporomycetidae</taxon>
        <taxon>Pleosporales</taxon>
        <taxon>Pleosporineae</taxon>
        <taxon>Phaeosphaeriaceae</taxon>
        <taxon>Parastagonospora</taxon>
    </lineage>
</organism>
<feature type="transmembrane region" description="Helical" evidence="7">
    <location>
        <begin position="12"/>
        <end position="31"/>
    </location>
</feature>
<dbReference type="InterPro" id="IPR049326">
    <property type="entry name" value="Rhodopsin_dom_fungi"/>
</dbReference>
<dbReference type="InterPro" id="IPR052337">
    <property type="entry name" value="SAT4-like"/>
</dbReference>
<evidence type="ECO:0000256" key="2">
    <source>
        <dbReference type="ARBA" id="ARBA00022692"/>
    </source>
</evidence>
<proteinExistence type="inferred from homology"/>
<dbReference type="VEuPathDB" id="FungiDB:JI435_087030"/>
<feature type="transmembrane region" description="Helical" evidence="7">
    <location>
        <begin position="86"/>
        <end position="109"/>
    </location>
</feature>
<dbReference type="GO" id="GO:0016020">
    <property type="term" value="C:membrane"/>
    <property type="evidence" value="ECO:0007669"/>
    <property type="project" value="UniProtKB-SubCell"/>
</dbReference>
<feature type="transmembrane region" description="Helical" evidence="7">
    <location>
        <begin position="121"/>
        <end position="142"/>
    </location>
</feature>
<dbReference type="OMA" id="WATVDIA"/>
<dbReference type="EMBL" id="CP069029">
    <property type="protein sequence ID" value="QRC97519.1"/>
    <property type="molecule type" value="Genomic_DNA"/>
</dbReference>
<evidence type="ECO:0000256" key="4">
    <source>
        <dbReference type="ARBA" id="ARBA00023136"/>
    </source>
</evidence>
<feature type="transmembrane region" description="Helical" evidence="7">
    <location>
        <begin position="202"/>
        <end position="224"/>
    </location>
</feature>
<keyword evidence="10" id="KW-1185">Reference proteome</keyword>
<feature type="compositionally biased region" description="Polar residues" evidence="6">
    <location>
        <begin position="288"/>
        <end position="300"/>
    </location>
</feature>
<dbReference type="PANTHER" id="PTHR33048">
    <property type="entry name" value="PTH11-LIKE INTEGRAL MEMBRANE PROTEIN (AFU_ORTHOLOGUE AFUA_5G11245)"/>
    <property type="match status" value="1"/>
</dbReference>
<sequence>MADETRGPELQAVCSTFVSLAFTATVLRVYVRTCLVKAFGWDDAFMVFALGSHIMFATCAIGGIHWGTGRHMNTLSNEEIFMAMRYWWLCYIGYCLAMITSKVSIGLFLLRVTIKPMHKWIIYAAMAISVFTGAVFFFVTVFQCTPISYFWNKHEPGYCVPIDVIIGLTFLYSACAIISDFTFAILPIFVVWGLNMPAKTRILLIPILGMACIASIAVTVRLAYVMKFRDPDFLWATVDVAIWSDIEQGLAITAGSLATLRPLYRVVTSKLGLSSGGTDDSSKPTGARTPQWSPRLSSPRSGFPSFKSLLRSEKGTVRDKDDEYGMGDLQPVRLRDDLVDANGREKNDKGYTTWEIQASKSSDEECRAGTVTVHTQVHQASERR</sequence>
<evidence type="ECO:0000256" key="3">
    <source>
        <dbReference type="ARBA" id="ARBA00022989"/>
    </source>
</evidence>
<evidence type="ECO:0000256" key="6">
    <source>
        <dbReference type="SAM" id="MobiDB-lite"/>
    </source>
</evidence>
<reference evidence="10" key="1">
    <citation type="journal article" date="2021" name="BMC Genomics">
        <title>Chromosome-level genome assembly and manually-curated proteome of model necrotroph Parastagonospora nodorum Sn15 reveals a genome-wide trove of candidate effector homologs, and redundancy of virulence-related functions within an accessory chromosome.</title>
        <authorList>
            <person name="Bertazzoni S."/>
            <person name="Jones D.A.B."/>
            <person name="Phan H.T."/>
            <person name="Tan K.-C."/>
            <person name="Hane J.K."/>
        </authorList>
    </citation>
    <scope>NUCLEOTIDE SEQUENCE [LARGE SCALE GENOMIC DNA]</scope>
    <source>
        <strain evidence="10">SN15 / ATCC MYA-4574 / FGSC 10173)</strain>
    </source>
</reference>